<feature type="transmembrane region" description="Helical" evidence="9">
    <location>
        <begin position="76"/>
        <end position="96"/>
    </location>
</feature>
<dbReference type="InterPro" id="IPR003593">
    <property type="entry name" value="AAA+_ATPase"/>
</dbReference>
<protein>
    <recommendedName>
        <fullName evidence="3">histidine kinase</fullName>
        <ecNumber evidence="3">2.7.13.3</ecNumber>
    </recommendedName>
</protein>
<name>A0A928VXN8_9CYAN</name>
<dbReference type="SUPFAM" id="SSF47384">
    <property type="entry name" value="Homodimeric domain of signal transducing histidine kinase"/>
    <property type="match status" value="1"/>
</dbReference>
<evidence type="ECO:0000259" key="10">
    <source>
        <dbReference type="PROSITE" id="PS50893"/>
    </source>
</evidence>
<dbReference type="EC" id="2.7.13.3" evidence="3"/>
<evidence type="ECO:0000256" key="3">
    <source>
        <dbReference type="ARBA" id="ARBA00012438"/>
    </source>
</evidence>
<dbReference type="PANTHER" id="PTHR43394:SF1">
    <property type="entry name" value="ATP-BINDING CASSETTE SUB-FAMILY B MEMBER 10, MITOCHONDRIAL"/>
    <property type="match status" value="1"/>
</dbReference>
<keyword evidence="13" id="KW-1185">Reference proteome</keyword>
<feature type="domain" description="ABC transmembrane type-1" evidence="11">
    <location>
        <begin position="42"/>
        <end position="304"/>
    </location>
</feature>
<feature type="transmembrane region" description="Helical" evidence="9">
    <location>
        <begin position="180"/>
        <end position="198"/>
    </location>
</feature>
<evidence type="ECO:0000313" key="13">
    <source>
        <dbReference type="Proteomes" id="UP000621799"/>
    </source>
</evidence>
<dbReference type="SUPFAM" id="SSF52540">
    <property type="entry name" value="P-loop containing nucleoside triphosphate hydrolases"/>
    <property type="match status" value="1"/>
</dbReference>
<dbReference type="PROSITE" id="PS50929">
    <property type="entry name" value="ABC_TM1F"/>
    <property type="match status" value="1"/>
</dbReference>
<dbReference type="InterPro" id="IPR036097">
    <property type="entry name" value="HisK_dim/P_sf"/>
</dbReference>
<evidence type="ECO:0000256" key="2">
    <source>
        <dbReference type="ARBA" id="ARBA00004651"/>
    </source>
</evidence>
<dbReference type="InterPro" id="IPR003439">
    <property type="entry name" value="ABC_transporter-like_ATP-bd"/>
</dbReference>
<feature type="transmembrane region" description="Helical" evidence="9">
    <location>
        <begin position="156"/>
        <end position="174"/>
    </location>
</feature>
<evidence type="ECO:0000256" key="4">
    <source>
        <dbReference type="ARBA" id="ARBA00022692"/>
    </source>
</evidence>
<accession>A0A928VXN8</accession>
<dbReference type="PANTHER" id="PTHR43394">
    <property type="entry name" value="ATP-DEPENDENT PERMEASE MDL1, MITOCHONDRIAL"/>
    <property type="match status" value="1"/>
</dbReference>
<dbReference type="EMBL" id="JADEXN010000024">
    <property type="protein sequence ID" value="MBE9039680.1"/>
    <property type="molecule type" value="Genomic_DNA"/>
</dbReference>
<reference evidence="12" key="1">
    <citation type="submission" date="2020-10" db="EMBL/GenBank/DDBJ databases">
        <authorList>
            <person name="Castelo-Branco R."/>
            <person name="Eusebio N."/>
            <person name="Adriana R."/>
            <person name="Vieira A."/>
            <person name="Brugerolle De Fraissinette N."/>
            <person name="Rezende De Castro R."/>
            <person name="Schneider M.P."/>
            <person name="Vasconcelos V."/>
            <person name="Leao P.N."/>
        </authorList>
    </citation>
    <scope>NUCLEOTIDE SEQUENCE</scope>
    <source>
        <strain evidence="12">LEGE 11467</strain>
    </source>
</reference>
<evidence type="ECO:0000256" key="1">
    <source>
        <dbReference type="ARBA" id="ARBA00000085"/>
    </source>
</evidence>
<sequence length="680" mass="75347">MSSRNLIIKFALRHPILVVLTIIFGLSGAIFNGIGTALIVPLLLSFLGQSLELPGGPPILQKFVSLLDGFSPDNRLLLMTAIVLAAITLKNASIYANSVCSGALSQALVLSLRKEAIDLIFQVDLDFYAKHRTGDILNRVNTEVARTSSAIRAGTSIVSNILTISVLVVFLIFISWQLTIVSVFVLGLVAFINQYFVVRAKKYGQLLSKNSSKASVALQEILNGIRLIKATGNEESESKQIKETLRRRESAEFKSLANYAIIAPVNEISGLVTFLAIVILGGQFLSAQVETLSSVLLTYTIILFRLLPYIGKLNSDRSKFSNTSPSVEILADFLRRDNKPFMSNGSLPYSPIQDGICFEGVSFRYPGHDEFVLKEIDLWIPKGTTIALVGASGAGKSTVADLLPRFYDPTTGRITIDGRDLREYDLKSLRRSMGIVSQDTYLFNTSLRENIAYSREDATEEDIINAVKQANAYEFIVQLPEGFETQVGDRGVLLSGGQRQRLAIARALLYNPDILILDEATSALDTVSEKLVQQAIETLSRDRTTLVIAHRLSTIQNADRIAVMDKGKIVELGTHDELLAQGGYYANLYQVQFSTESQDAIERARLETLMDTSYEVRTRLNPTIGFLNLLADDLLDSHEERKEILSEAYESAVRLLKTLQYLEDSAKDKERQTKERQNNP</sequence>
<dbReference type="InterPro" id="IPR039421">
    <property type="entry name" value="Type_1_exporter"/>
</dbReference>
<keyword evidence="5" id="KW-0547">Nucleotide-binding</keyword>
<dbReference type="GO" id="GO:0016887">
    <property type="term" value="F:ATP hydrolysis activity"/>
    <property type="evidence" value="ECO:0007669"/>
    <property type="project" value="InterPro"/>
</dbReference>
<keyword evidence="7 9" id="KW-1133">Transmembrane helix</keyword>
<dbReference type="Gene3D" id="3.40.50.300">
    <property type="entry name" value="P-loop containing nucleotide triphosphate hydrolases"/>
    <property type="match status" value="1"/>
</dbReference>
<dbReference type="AlphaFoldDB" id="A0A928VXN8"/>
<dbReference type="GO" id="GO:0015421">
    <property type="term" value="F:ABC-type oligopeptide transporter activity"/>
    <property type="evidence" value="ECO:0007669"/>
    <property type="project" value="TreeGrafter"/>
</dbReference>
<evidence type="ECO:0000256" key="9">
    <source>
        <dbReference type="SAM" id="Phobius"/>
    </source>
</evidence>
<dbReference type="SUPFAM" id="SSF90123">
    <property type="entry name" value="ABC transporter transmembrane region"/>
    <property type="match status" value="1"/>
</dbReference>
<gene>
    <name evidence="12" type="ORF">IQ235_02575</name>
</gene>
<evidence type="ECO:0000256" key="8">
    <source>
        <dbReference type="ARBA" id="ARBA00023136"/>
    </source>
</evidence>
<dbReference type="Proteomes" id="UP000621799">
    <property type="component" value="Unassembled WGS sequence"/>
</dbReference>
<dbReference type="InterPro" id="IPR027417">
    <property type="entry name" value="P-loop_NTPase"/>
</dbReference>
<dbReference type="CDD" id="cd03251">
    <property type="entry name" value="ABCC_MsbA"/>
    <property type="match status" value="1"/>
</dbReference>
<dbReference type="GO" id="GO:0000155">
    <property type="term" value="F:phosphorelay sensor kinase activity"/>
    <property type="evidence" value="ECO:0007669"/>
    <property type="project" value="InterPro"/>
</dbReference>
<evidence type="ECO:0000256" key="5">
    <source>
        <dbReference type="ARBA" id="ARBA00022741"/>
    </source>
</evidence>
<evidence type="ECO:0000256" key="6">
    <source>
        <dbReference type="ARBA" id="ARBA00022840"/>
    </source>
</evidence>
<proteinExistence type="predicted"/>
<dbReference type="PROSITE" id="PS00211">
    <property type="entry name" value="ABC_TRANSPORTER_1"/>
    <property type="match status" value="1"/>
</dbReference>
<comment type="subcellular location">
    <subcellularLocation>
        <location evidence="2">Cell membrane</location>
        <topology evidence="2">Multi-pass membrane protein</topology>
    </subcellularLocation>
</comment>
<comment type="catalytic activity">
    <reaction evidence="1">
        <text>ATP + protein L-histidine = ADP + protein N-phospho-L-histidine.</text>
        <dbReference type="EC" id="2.7.13.3"/>
    </reaction>
</comment>
<dbReference type="SMART" id="SM00382">
    <property type="entry name" value="AAA"/>
    <property type="match status" value="1"/>
</dbReference>
<comment type="caution">
    <text evidence="12">The sequence shown here is derived from an EMBL/GenBank/DDBJ whole genome shotgun (WGS) entry which is preliminary data.</text>
</comment>
<evidence type="ECO:0000313" key="12">
    <source>
        <dbReference type="EMBL" id="MBE9039680.1"/>
    </source>
</evidence>
<dbReference type="GO" id="GO:0005886">
    <property type="term" value="C:plasma membrane"/>
    <property type="evidence" value="ECO:0007669"/>
    <property type="project" value="UniProtKB-SubCell"/>
</dbReference>
<evidence type="ECO:0000256" key="7">
    <source>
        <dbReference type="ARBA" id="ARBA00022989"/>
    </source>
</evidence>
<dbReference type="InterPro" id="IPR011527">
    <property type="entry name" value="ABC1_TM_dom"/>
</dbReference>
<feature type="domain" description="ABC transporter" evidence="10">
    <location>
        <begin position="356"/>
        <end position="591"/>
    </location>
</feature>
<dbReference type="RefSeq" id="WP_264319938.1">
    <property type="nucleotide sequence ID" value="NZ_JADEXN010000024.1"/>
</dbReference>
<evidence type="ECO:0000259" key="11">
    <source>
        <dbReference type="PROSITE" id="PS50929"/>
    </source>
</evidence>
<dbReference type="FunFam" id="3.40.50.300:FF:000218">
    <property type="entry name" value="Multidrug ABC transporter ATP-binding protein"/>
    <property type="match status" value="1"/>
</dbReference>
<keyword evidence="4 9" id="KW-0812">Transmembrane</keyword>
<keyword evidence="8 9" id="KW-0472">Membrane</keyword>
<keyword evidence="6 12" id="KW-0067">ATP-binding</keyword>
<dbReference type="InterPro" id="IPR017871">
    <property type="entry name" value="ABC_transporter-like_CS"/>
</dbReference>
<dbReference type="InterPro" id="IPR036640">
    <property type="entry name" value="ABC1_TM_sf"/>
</dbReference>
<dbReference type="Pfam" id="PF00005">
    <property type="entry name" value="ABC_tran"/>
    <property type="match status" value="1"/>
</dbReference>
<dbReference type="GO" id="GO:0005524">
    <property type="term" value="F:ATP binding"/>
    <property type="evidence" value="ECO:0007669"/>
    <property type="project" value="UniProtKB-KW"/>
</dbReference>
<feature type="transmembrane region" description="Helical" evidence="9">
    <location>
        <begin position="256"/>
        <end position="280"/>
    </location>
</feature>
<dbReference type="PROSITE" id="PS50893">
    <property type="entry name" value="ABC_TRANSPORTER_2"/>
    <property type="match status" value="1"/>
</dbReference>
<feature type="transmembrane region" description="Helical" evidence="9">
    <location>
        <begin position="16"/>
        <end position="44"/>
    </location>
</feature>
<dbReference type="Gene3D" id="1.20.1560.10">
    <property type="entry name" value="ABC transporter type 1, transmembrane domain"/>
    <property type="match status" value="1"/>
</dbReference>
<dbReference type="Pfam" id="PF00664">
    <property type="entry name" value="ABC_membrane"/>
    <property type="match status" value="1"/>
</dbReference>
<organism evidence="12 13">
    <name type="scientific">Zarconia navalis LEGE 11467</name>
    <dbReference type="NCBI Taxonomy" id="1828826"/>
    <lineage>
        <taxon>Bacteria</taxon>
        <taxon>Bacillati</taxon>
        <taxon>Cyanobacteriota</taxon>
        <taxon>Cyanophyceae</taxon>
        <taxon>Oscillatoriophycideae</taxon>
        <taxon>Oscillatoriales</taxon>
        <taxon>Oscillatoriales incertae sedis</taxon>
        <taxon>Zarconia</taxon>
        <taxon>Zarconia navalis</taxon>
    </lineage>
</organism>